<dbReference type="PROSITE" id="PS00924">
    <property type="entry name" value="ASP_GLU_RACEMASE_2"/>
    <property type="match status" value="1"/>
</dbReference>
<evidence type="ECO:0000313" key="9">
    <source>
        <dbReference type="Proteomes" id="UP000235015"/>
    </source>
</evidence>
<reference evidence="8 9" key="1">
    <citation type="submission" date="2017-11" db="EMBL/GenBank/DDBJ databases">
        <title>Genome-resolved metagenomics identifies genetic mobility, metabolic interactions, and unexpected diversity in perchlorate-reducing communities.</title>
        <authorList>
            <person name="Barnum T.P."/>
            <person name="Figueroa I.A."/>
            <person name="Carlstrom C.I."/>
            <person name="Lucas L.N."/>
            <person name="Engelbrektson A.L."/>
            <person name="Coates J.D."/>
        </authorList>
    </citation>
    <scope>NUCLEOTIDE SEQUENCE [LARGE SCALE GENOMIC DNA]</scope>
    <source>
        <strain evidence="8">BM301</strain>
    </source>
</reference>
<protein>
    <recommendedName>
        <fullName evidence="2 7">Glutamate racemase</fullName>
        <ecNumber evidence="2 7">5.1.1.3</ecNumber>
    </recommendedName>
</protein>
<evidence type="ECO:0000256" key="5">
    <source>
        <dbReference type="ARBA" id="ARBA00023235"/>
    </source>
</evidence>
<feature type="active site" description="Proton donor/acceptor" evidence="7">
    <location>
        <position position="74"/>
    </location>
</feature>
<keyword evidence="5 7" id="KW-0413">Isomerase</keyword>
<dbReference type="HAMAP" id="MF_00258">
    <property type="entry name" value="Glu_racemase"/>
    <property type="match status" value="1"/>
</dbReference>
<dbReference type="InterPro" id="IPR004391">
    <property type="entry name" value="Glu_race"/>
</dbReference>
<evidence type="ECO:0000256" key="4">
    <source>
        <dbReference type="ARBA" id="ARBA00022984"/>
    </source>
</evidence>
<evidence type="ECO:0000256" key="6">
    <source>
        <dbReference type="ARBA" id="ARBA00023316"/>
    </source>
</evidence>
<keyword evidence="6 7" id="KW-0961">Cell wall biogenesis/degradation</keyword>
<accession>A0A2N6CUK8</accession>
<dbReference type="Gene3D" id="3.40.50.1860">
    <property type="match status" value="2"/>
</dbReference>
<evidence type="ECO:0000256" key="7">
    <source>
        <dbReference type="HAMAP-Rule" id="MF_00258"/>
    </source>
</evidence>
<gene>
    <name evidence="7 8" type="primary">murI</name>
    <name evidence="8" type="ORF">C0630_13500</name>
</gene>
<dbReference type="PANTHER" id="PTHR21198">
    <property type="entry name" value="GLUTAMATE RACEMASE"/>
    <property type="match status" value="1"/>
</dbReference>
<dbReference type="SUPFAM" id="SSF53681">
    <property type="entry name" value="Aspartate/glutamate racemase"/>
    <property type="match status" value="2"/>
</dbReference>
<keyword evidence="4 7" id="KW-0573">Peptidoglycan synthesis</keyword>
<evidence type="ECO:0000256" key="2">
    <source>
        <dbReference type="ARBA" id="ARBA00013090"/>
    </source>
</evidence>
<feature type="binding site" evidence="7">
    <location>
        <begin position="75"/>
        <end position="76"/>
    </location>
    <ligand>
        <name>substrate</name>
    </ligand>
</feature>
<feature type="binding site" evidence="7">
    <location>
        <begin position="11"/>
        <end position="12"/>
    </location>
    <ligand>
        <name>substrate</name>
    </ligand>
</feature>
<dbReference type="Proteomes" id="UP000235015">
    <property type="component" value="Unassembled WGS sequence"/>
</dbReference>
<comment type="function">
    <text evidence="7">Provides the (R)-glutamate required for cell wall biosynthesis.</text>
</comment>
<dbReference type="FunFam" id="3.40.50.1860:FF:000001">
    <property type="entry name" value="Glutamate racemase"/>
    <property type="match status" value="1"/>
</dbReference>
<dbReference type="NCBIfam" id="TIGR00067">
    <property type="entry name" value="glut_race"/>
    <property type="match status" value="1"/>
</dbReference>
<dbReference type="GO" id="GO:0008881">
    <property type="term" value="F:glutamate racemase activity"/>
    <property type="evidence" value="ECO:0007669"/>
    <property type="project" value="UniProtKB-UniRule"/>
</dbReference>
<keyword evidence="3 7" id="KW-0133">Cell shape</keyword>
<dbReference type="GO" id="GO:0008360">
    <property type="term" value="P:regulation of cell shape"/>
    <property type="evidence" value="ECO:0007669"/>
    <property type="project" value="UniProtKB-KW"/>
</dbReference>
<comment type="caution">
    <text evidence="8">The sequence shown here is derived from an EMBL/GenBank/DDBJ whole genome shotgun (WGS) entry which is preliminary data.</text>
</comment>
<comment type="catalytic activity">
    <reaction evidence="1 7">
        <text>L-glutamate = D-glutamate</text>
        <dbReference type="Rhea" id="RHEA:12813"/>
        <dbReference type="ChEBI" id="CHEBI:29985"/>
        <dbReference type="ChEBI" id="CHEBI:29986"/>
        <dbReference type="EC" id="5.1.1.3"/>
    </reaction>
</comment>
<evidence type="ECO:0000313" key="8">
    <source>
        <dbReference type="EMBL" id="PLX60861.1"/>
    </source>
</evidence>
<dbReference type="InterPro" id="IPR001920">
    <property type="entry name" value="Asp/Glu_race"/>
</dbReference>
<dbReference type="EMBL" id="PKUN01000023">
    <property type="protein sequence ID" value="PLX60861.1"/>
    <property type="molecule type" value="Genomic_DNA"/>
</dbReference>
<dbReference type="GO" id="GO:0071555">
    <property type="term" value="P:cell wall organization"/>
    <property type="evidence" value="ECO:0007669"/>
    <property type="project" value="UniProtKB-KW"/>
</dbReference>
<evidence type="ECO:0000256" key="1">
    <source>
        <dbReference type="ARBA" id="ARBA00001602"/>
    </source>
</evidence>
<comment type="similarity">
    <text evidence="7">Belongs to the aspartate/glutamate racemases family.</text>
</comment>
<feature type="binding site" evidence="7">
    <location>
        <begin position="43"/>
        <end position="44"/>
    </location>
    <ligand>
        <name>substrate</name>
    </ligand>
</feature>
<feature type="active site" description="Proton donor/acceptor" evidence="7">
    <location>
        <position position="184"/>
    </location>
</feature>
<dbReference type="AlphaFoldDB" id="A0A2N6CUK8"/>
<evidence type="ECO:0000256" key="3">
    <source>
        <dbReference type="ARBA" id="ARBA00022960"/>
    </source>
</evidence>
<feature type="binding site" evidence="7">
    <location>
        <begin position="185"/>
        <end position="186"/>
    </location>
    <ligand>
        <name>substrate</name>
    </ligand>
</feature>
<dbReference type="UniPathway" id="UPA00219"/>
<sequence length="267" mass="28710">MEVAGPIGVFDSWIGGLSVLKHIRRLLPAESLLYVADTGHLPYGSKPPDVVLRRSVAISRFLVERGAKAIVVACNTATAVAVAELRQRFALPVIGVEPGLKPGISRSRGGVVGVLATEGTLGSEKFRRLVSAHGQQRQVIVQPCPGWVEQVESCTFDSAGARELIASIITPLLRQGVDTLVLGCTHYPYLRPLIQELAGPEVEIVDTGPAIARELQRRLDLLGLLTDSVVAGNERFWVSGDARSAGWQFARLWRAGCLLEPLPGSVK</sequence>
<dbReference type="InterPro" id="IPR033134">
    <property type="entry name" value="Asp/Glu_racemase_AS_2"/>
</dbReference>
<comment type="pathway">
    <text evidence="7">Cell wall biogenesis; peptidoglycan biosynthesis.</text>
</comment>
<dbReference type="GO" id="GO:0009252">
    <property type="term" value="P:peptidoglycan biosynthetic process"/>
    <property type="evidence" value="ECO:0007669"/>
    <property type="project" value="UniProtKB-UniRule"/>
</dbReference>
<dbReference type="STRING" id="1111735.GCA_000428045_01488"/>
<dbReference type="InterPro" id="IPR018187">
    <property type="entry name" value="Asp/Glu_racemase_AS_1"/>
</dbReference>
<dbReference type="PANTHER" id="PTHR21198:SF2">
    <property type="entry name" value="GLUTAMATE RACEMASE"/>
    <property type="match status" value="1"/>
</dbReference>
<dbReference type="PROSITE" id="PS00923">
    <property type="entry name" value="ASP_GLU_RACEMASE_1"/>
    <property type="match status" value="1"/>
</dbReference>
<name>A0A2N6CUK8_9GAMM</name>
<dbReference type="Pfam" id="PF01177">
    <property type="entry name" value="Asp_Glu_race"/>
    <property type="match status" value="1"/>
</dbReference>
<dbReference type="EC" id="5.1.1.3" evidence="2 7"/>
<proteinExistence type="inferred from homology"/>
<organism evidence="8 9">
    <name type="scientific">Sedimenticola selenatireducens</name>
    <dbReference type="NCBI Taxonomy" id="191960"/>
    <lineage>
        <taxon>Bacteria</taxon>
        <taxon>Pseudomonadati</taxon>
        <taxon>Pseudomonadota</taxon>
        <taxon>Gammaproteobacteria</taxon>
        <taxon>Chromatiales</taxon>
        <taxon>Sedimenticolaceae</taxon>
        <taxon>Sedimenticola</taxon>
    </lineage>
</organism>
<dbReference type="InterPro" id="IPR015942">
    <property type="entry name" value="Asp/Glu/hydantoin_racemase"/>
</dbReference>